<dbReference type="InterPro" id="IPR013325">
    <property type="entry name" value="RNA_pol_sigma_r2"/>
</dbReference>
<evidence type="ECO:0000313" key="10">
    <source>
        <dbReference type="Proteomes" id="UP001589750"/>
    </source>
</evidence>
<accession>A0ABV5KAC7</accession>
<keyword evidence="3" id="KW-0731">Sigma factor</keyword>
<dbReference type="NCBIfam" id="TIGR02983">
    <property type="entry name" value="SigE-fam_strep"/>
    <property type="match status" value="1"/>
</dbReference>
<dbReference type="CDD" id="cd06171">
    <property type="entry name" value="Sigma70_r4"/>
    <property type="match status" value="1"/>
</dbReference>
<evidence type="ECO:0000259" key="8">
    <source>
        <dbReference type="Pfam" id="PF08281"/>
    </source>
</evidence>
<evidence type="ECO:0000256" key="1">
    <source>
        <dbReference type="ARBA" id="ARBA00010641"/>
    </source>
</evidence>
<dbReference type="InterPro" id="IPR014325">
    <property type="entry name" value="RNA_pol_sigma-E_actinobac"/>
</dbReference>
<proteinExistence type="inferred from homology"/>
<reference evidence="9 10" key="1">
    <citation type="submission" date="2024-09" db="EMBL/GenBank/DDBJ databases">
        <authorList>
            <person name="Sun Q."/>
            <person name="Mori K."/>
        </authorList>
    </citation>
    <scope>NUCLEOTIDE SEQUENCE [LARGE SCALE GENOMIC DNA]</scope>
    <source>
        <strain evidence="9 10">JCM 9626</strain>
    </source>
</reference>
<comment type="caution">
    <text evidence="9">The sequence shown here is derived from an EMBL/GenBank/DDBJ whole genome shotgun (WGS) entry which is preliminary data.</text>
</comment>
<keyword evidence="10" id="KW-1185">Reference proteome</keyword>
<dbReference type="NCBIfam" id="TIGR02937">
    <property type="entry name" value="sigma70-ECF"/>
    <property type="match status" value="1"/>
</dbReference>
<feature type="domain" description="RNA polymerase sigma factor 70 region 4 type 2" evidence="8">
    <location>
        <begin position="123"/>
        <end position="174"/>
    </location>
</feature>
<dbReference type="InterPro" id="IPR039425">
    <property type="entry name" value="RNA_pol_sigma-70-like"/>
</dbReference>
<evidence type="ECO:0000313" key="9">
    <source>
        <dbReference type="EMBL" id="MFB9313677.1"/>
    </source>
</evidence>
<dbReference type="Pfam" id="PF08281">
    <property type="entry name" value="Sigma70_r4_2"/>
    <property type="match status" value="1"/>
</dbReference>
<feature type="region of interest" description="Disordered" evidence="6">
    <location>
        <begin position="1"/>
        <end position="20"/>
    </location>
</feature>
<name>A0ABV5KAC7_9ACTN</name>
<evidence type="ECO:0000256" key="4">
    <source>
        <dbReference type="ARBA" id="ARBA00023125"/>
    </source>
</evidence>
<keyword evidence="2" id="KW-0805">Transcription regulation</keyword>
<dbReference type="SUPFAM" id="SSF88659">
    <property type="entry name" value="Sigma3 and sigma4 domains of RNA polymerase sigma factors"/>
    <property type="match status" value="1"/>
</dbReference>
<keyword evidence="4" id="KW-0238">DNA-binding</keyword>
<dbReference type="Gene3D" id="1.10.1740.10">
    <property type="match status" value="1"/>
</dbReference>
<dbReference type="Proteomes" id="UP001589750">
    <property type="component" value="Unassembled WGS sequence"/>
</dbReference>
<dbReference type="InterPro" id="IPR007627">
    <property type="entry name" value="RNA_pol_sigma70_r2"/>
</dbReference>
<dbReference type="Pfam" id="PF04542">
    <property type="entry name" value="Sigma70_r2"/>
    <property type="match status" value="1"/>
</dbReference>
<protein>
    <submittedName>
        <fullName evidence="9">SigE family RNA polymerase sigma factor</fullName>
    </submittedName>
</protein>
<dbReference type="InterPro" id="IPR014284">
    <property type="entry name" value="RNA_pol_sigma-70_dom"/>
</dbReference>
<evidence type="ECO:0000256" key="3">
    <source>
        <dbReference type="ARBA" id="ARBA00023082"/>
    </source>
</evidence>
<feature type="compositionally biased region" description="Basic and acidic residues" evidence="6">
    <location>
        <begin position="1"/>
        <end position="10"/>
    </location>
</feature>
<evidence type="ECO:0000256" key="5">
    <source>
        <dbReference type="ARBA" id="ARBA00023163"/>
    </source>
</evidence>
<dbReference type="InterPro" id="IPR013324">
    <property type="entry name" value="RNA_pol_sigma_r3/r4-like"/>
</dbReference>
<dbReference type="InterPro" id="IPR013249">
    <property type="entry name" value="RNA_pol_sigma70_r4_t2"/>
</dbReference>
<evidence type="ECO:0000256" key="2">
    <source>
        <dbReference type="ARBA" id="ARBA00023015"/>
    </source>
</evidence>
<feature type="domain" description="RNA polymerase sigma-70 region 2" evidence="7">
    <location>
        <begin position="35"/>
        <end position="97"/>
    </location>
</feature>
<keyword evidence="5" id="KW-0804">Transcription</keyword>
<organism evidence="9 10">
    <name type="scientific">Nocardioides plantarum</name>
    <dbReference type="NCBI Taxonomy" id="29299"/>
    <lineage>
        <taxon>Bacteria</taxon>
        <taxon>Bacillati</taxon>
        <taxon>Actinomycetota</taxon>
        <taxon>Actinomycetes</taxon>
        <taxon>Propionibacteriales</taxon>
        <taxon>Nocardioidaceae</taxon>
        <taxon>Nocardioides</taxon>
    </lineage>
</organism>
<dbReference type="SUPFAM" id="SSF88946">
    <property type="entry name" value="Sigma2 domain of RNA polymerase sigma factors"/>
    <property type="match status" value="1"/>
</dbReference>
<dbReference type="RefSeq" id="WP_246083959.1">
    <property type="nucleotide sequence ID" value="NZ_JBHMDG010000012.1"/>
</dbReference>
<dbReference type="PANTHER" id="PTHR43133:SF50">
    <property type="entry name" value="ECF RNA POLYMERASE SIGMA FACTOR SIGM"/>
    <property type="match status" value="1"/>
</dbReference>
<gene>
    <name evidence="9" type="ORF">ACFFRI_11540</name>
</gene>
<comment type="similarity">
    <text evidence="1">Belongs to the sigma-70 factor family. ECF subfamily.</text>
</comment>
<dbReference type="PANTHER" id="PTHR43133">
    <property type="entry name" value="RNA POLYMERASE ECF-TYPE SIGMA FACTO"/>
    <property type="match status" value="1"/>
</dbReference>
<sequence length="194" mass="22013">MMQLHSREVPETGGVSGRPRDAVRDAEFTAYLHARQPSLLRTAYLLTGDRHTAEDVLQTSLAKLYLAWDKVRDRDSVDAYVRRIMVNENNSLWRRPWKRREHASDTMPETAYADEYDDGRGSALWQVVQSLPPKARAVVVLRYYEQLSEAETADVLGISVGTVKSQCSRAIAAMRERVPADLHPGHPGRPEETR</sequence>
<dbReference type="EMBL" id="JBHMDG010000012">
    <property type="protein sequence ID" value="MFB9313677.1"/>
    <property type="molecule type" value="Genomic_DNA"/>
</dbReference>
<evidence type="ECO:0000256" key="6">
    <source>
        <dbReference type="SAM" id="MobiDB-lite"/>
    </source>
</evidence>
<dbReference type="InterPro" id="IPR036388">
    <property type="entry name" value="WH-like_DNA-bd_sf"/>
</dbReference>
<evidence type="ECO:0000259" key="7">
    <source>
        <dbReference type="Pfam" id="PF04542"/>
    </source>
</evidence>
<dbReference type="Gene3D" id="1.10.10.10">
    <property type="entry name" value="Winged helix-like DNA-binding domain superfamily/Winged helix DNA-binding domain"/>
    <property type="match status" value="1"/>
</dbReference>